<protein>
    <recommendedName>
        <fullName evidence="1">JmjC domain-containing protein</fullName>
    </recommendedName>
</protein>
<gene>
    <name evidence="2" type="ORF">PCOR1329_LOCUS68640</name>
</gene>
<evidence type="ECO:0000313" key="3">
    <source>
        <dbReference type="Proteomes" id="UP001189429"/>
    </source>
</evidence>
<evidence type="ECO:0000259" key="1">
    <source>
        <dbReference type="PROSITE" id="PS51184"/>
    </source>
</evidence>
<dbReference type="SMART" id="SM00558">
    <property type="entry name" value="JmjC"/>
    <property type="match status" value="1"/>
</dbReference>
<keyword evidence="3" id="KW-1185">Reference proteome</keyword>
<evidence type="ECO:0000313" key="2">
    <source>
        <dbReference type="EMBL" id="CAK0887651.1"/>
    </source>
</evidence>
<dbReference type="SUPFAM" id="SSF51197">
    <property type="entry name" value="Clavaminate synthase-like"/>
    <property type="match status" value="1"/>
</dbReference>
<dbReference type="PANTHER" id="PTHR12461:SF105">
    <property type="entry name" value="HYPOXIA-INDUCIBLE FACTOR 1-ALPHA INHIBITOR"/>
    <property type="match status" value="1"/>
</dbReference>
<dbReference type="EMBL" id="CAUYUJ010018965">
    <property type="protein sequence ID" value="CAK0887651.1"/>
    <property type="molecule type" value="Genomic_DNA"/>
</dbReference>
<feature type="domain" description="JmjC" evidence="1">
    <location>
        <begin position="121"/>
        <end position="302"/>
    </location>
</feature>
<dbReference type="InterPro" id="IPR003347">
    <property type="entry name" value="JmjC_dom"/>
</dbReference>
<comment type="caution">
    <text evidence="2">The sequence shown here is derived from an EMBL/GenBank/DDBJ whole genome shotgun (WGS) entry which is preliminary data.</text>
</comment>
<name>A0ABN9WQU1_9DINO</name>
<dbReference type="PROSITE" id="PS51184">
    <property type="entry name" value="JMJC"/>
    <property type="match status" value="1"/>
</dbReference>
<dbReference type="InterPro" id="IPR041667">
    <property type="entry name" value="Cupin_8"/>
</dbReference>
<dbReference type="Gene3D" id="2.60.120.650">
    <property type="entry name" value="Cupin"/>
    <property type="match status" value="1"/>
</dbReference>
<proteinExistence type="predicted"/>
<dbReference type="PANTHER" id="PTHR12461">
    <property type="entry name" value="HYPOXIA-INDUCIBLE FACTOR 1 ALPHA INHIBITOR-RELATED"/>
    <property type="match status" value="1"/>
</dbReference>
<reference evidence="2" key="1">
    <citation type="submission" date="2023-10" db="EMBL/GenBank/DDBJ databases">
        <authorList>
            <person name="Chen Y."/>
            <person name="Shah S."/>
            <person name="Dougan E. K."/>
            <person name="Thang M."/>
            <person name="Chan C."/>
        </authorList>
    </citation>
    <scope>NUCLEOTIDE SEQUENCE [LARGE SCALE GENOMIC DNA]</scope>
</reference>
<sequence length="498" mass="56024">MGLPLPWVAFGAAAGGTVALGYAGQPVREVSAAEASAEIKKWPEIYAEGLPVVFRGLAGRSKLLQAFSHKNLQKHADGIGGWSLNKGHGSGSWNSHAHEGGMWSLRQIEEYYEAQKGSSAPALQCFKSQGHVPTLELLQSVVDSMPPRLLQTAEIQKVHWWMGVNGSTVVTGLHTDLTHNFFFAAHGQGGKKFIMFAPWDGDNLHVWPKVWSYSEMLFDFYAFVNKTPEQLEEAWKHPDPERYPNFAKVQRYDVVLFPGDVLYIPIRWWHSGLNSGDVIGVNTWFWVPNPFGTLLEQIFSQKPTDEPDEWPKLAKLPAPYATLKAFEPAPEPPPHGVHPDSVRKRVRQRQQKLGCVRAQVLPFKKVFAKLEQFEEELTCLRGFFRDIWSEMKELVTGDYPAGSAELWSKMTGDKRFEHHIQNIYCPSDSPRDHMATFREAFEIRHDRSRFSFMGVLERAYPGCAAKGSCVAVHVAAGRALRSAVVWGKCRSGTRAKEL</sequence>
<dbReference type="Pfam" id="PF13621">
    <property type="entry name" value="Cupin_8"/>
    <property type="match status" value="1"/>
</dbReference>
<dbReference type="Proteomes" id="UP001189429">
    <property type="component" value="Unassembled WGS sequence"/>
</dbReference>
<accession>A0ABN9WQU1</accession>
<organism evidence="2 3">
    <name type="scientific">Prorocentrum cordatum</name>
    <dbReference type="NCBI Taxonomy" id="2364126"/>
    <lineage>
        <taxon>Eukaryota</taxon>
        <taxon>Sar</taxon>
        <taxon>Alveolata</taxon>
        <taxon>Dinophyceae</taxon>
        <taxon>Prorocentrales</taxon>
        <taxon>Prorocentraceae</taxon>
        <taxon>Prorocentrum</taxon>
    </lineage>
</organism>